<evidence type="ECO:0000256" key="3">
    <source>
        <dbReference type="PIRSR" id="PIRSR001238-2"/>
    </source>
</evidence>
<reference evidence="6 7" key="1">
    <citation type="submission" date="2016-11" db="EMBL/GenBank/DDBJ databases">
        <authorList>
            <person name="Jaros S."/>
            <person name="Januszkiewicz K."/>
            <person name="Wedrychowicz H."/>
        </authorList>
    </citation>
    <scope>NUCLEOTIDE SEQUENCE [LARGE SCALE GENOMIC DNA]</scope>
    <source>
        <strain evidence="6 7">DSM 6191</strain>
    </source>
</reference>
<dbReference type="RefSeq" id="WP_073021391.1">
    <property type="nucleotide sequence ID" value="NZ_FQXU01000011.1"/>
</dbReference>
<keyword evidence="1 4" id="KW-0862">Zinc</keyword>
<dbReference type="InterPro" id="IPR010229">
    <property type="entry name" value="Pept_M38_dipep"/>
</dbReference>
<feature type="binding site" evidence="4">
    <location>
        <position position="64"/>
    </location>
    <ligand>
        <name>Zn(2+)</name>
        <dbReference type="ChEBI" id="CHEBI:29105"/>
        <label>1</label>
        <note>catalytic</note>
    </ligand>
</feature>
<dbReference type="PANTHER" id="PTHR11647:SF1">
    <property type="entry name" value="COLLAPSIN RESPONSE MEDIATOR PROTEIN"/>
    <property type="match status" value="1"/>
</dbReference>
<evidence type="ECO:0000313" key="7">
    <source>
        <dbReference type="Proteomes" id="UP000184241"/>
    </source>
</evidence>
<dbReference type="PANTHER" id="PTHR11647">
    <property type="entry name" value="HYDRANTOINASE/DIHYDROPYRIMIDINASE FAMILY MEMBER"/>
    <property type="match status" value="1"/>
</dbReference>
<dbReference type="GO" id="GO:0016810">
    <property type="term" value="F:hydrolase activity, acting on carbon-nitrogen (but not peptide) bonds"/>
    <property type="evidence" value="ECO:0007669"/>
    <property type="project" value="InterPro"/>
</dbReference>
<evidence type="ECO:0000259" key="5">
    <source>
        <dbReference type="Pfam" id="PF01979"/>
    </source>
</evidence>
<feature type="binding site" evidence="3">
    <location>
        <position position="164"/>
    </location>
    <ligand>
        <name>substrate</name>
    </ligand>
</feature>
<dbReference type="AlphaFoldDB" id="A0A1M5ZUK8"/>
<comment type="PTM">
    <text evidence="1">Carboxylation allows a single lysine to coordinate two zinc ions.</text>
</comment>
<feature type="binding site" evidence="4">
    <location>
        <position position="286"/>
    </location>
    <ligand>
        <name>Zn(2+)</name>
        <dbReference type="ChEBI" id="CHEBI:29105"/>
        <label>1</label>
        <note>catalytic</note>
    </ligand>
</feature>
<evidence type="ECO:0000256" key="1">
    <source>
        <dbReference type="PIRNR" id="PIRNR001238"/>
    </source>
</evidence>
<dbReference type="InterPro" id="IPR032466">
    <property type="entry name" value="Metal_Hydrolase"/>
</dbReference>
<dbReference type="GO" id="GO:0005737">
    <property type="term" value="C:cytoplasm"/>
    <property type="evidence" value="ECO:0007669"/>
    <property type="project" value="UniProtKB-SubCell"/>
</dbReference>
<organism evidence="6 7">
    <name type="scientific">Clostridium intestinale DSM 6191</name>
    <dbReference type="NCBI Taxonomy" id="1121320"/>
    <lineage>
        <taxon>Bacteria</taxon>
        <taxon>Bacillati</taxon>
        <taxon>Bacillota</taxon>
        <taxon>Clostridia</taxon>
        <taxon>Eubacteriales</taxon>
        <taxon>Clostridiaceae</taxon>
        <taxon>Clostridium</taxon>
    </lineage>
</organism>
<keyword evidence="1" id="KW-0645">Protease</keyword>
<proteinExistence type="inferred from homology"/>
<dbReference type="SUPFAM" id="SSF51338">
    <property type="entry name" value="Composite domain of metallo-dependent hydrolases"/>
    <property type="match status" value="1"/>
</dbReference>
<sequence length="392" mass="42855">MIKIIKNVELYAPKYEGRKVIVLANDKIEGIYDSIKIPKDFLEIDVIDGEGFIAVPGFIDSHVHIMGAGGEDGFKSRTPEISLSEFIKAGTTTVVGCIGTDGITRNLKALLAKAYALEEEGITTYCYTGSYDIPVITATENIKNDIILLQKVIGVGEVAISDSRSSQATYSEFIKVVADTRVGGLLSGKAGIVNIHLGNGNNKMNYLFRVKEEGEIPLEQLLPTHVNRNEKLFIDAIKYAKDGGYVDLTTASDPEHLEQDEVKASNGLKRMLSEGVPLKQISFSSDGNGSLPVFDEKNQIIGVGICLPESLYREFKDAVLIEKLPLEDVLQVVTSNVAHILKLENKGLIEKGKDADILLLDKDNLDIDTVIAKGKILMKNKEVLIKGTFEKS</sequence>
<dbReference type="GO" id="GO:0008237">
    <property type="term" value="F:metallopeptidase activity"/>
    <property type="evidence" value="ECO:0007669"/>
    <property type="project" value="UniProtKB-KW"/>
</dbReference>
<feature type="binding site" evidence="3">
    <location>
        <position position="131"/>
    </location>
    <ligand>
        <name>substrate</name>
    </ligand>
</feature>
<name>A0A1M5ZUK8_9CLOT</name>
<evidence type="ECO:0000313" key="6">
    <source>
        <dbReference type="EMBL" id="SHI27838.1"/>
    </source>
</evidence>
<dbReference type="EMBL" id="FQXU01000011">
    <property type="protein sequence ID" value="SHI27838.1"/>
    <property type="molecule type" value="Genomic_DNA"/>
</dbReference>
<feature type="binding site" evidence="4">
    <location>
        <position position="196"/>
    </location>
    <ligand>
        <name>Zn(2+)</name>
        <dbReference type="ChEBI" id="CHEBI:29105"/>
        <label>2</label>
        <note>catalytic</note>
    </ligand>
</feature>
<dbReference type="PIRSF" id="PIRSF001238">
    <property type="entry name" value="IadA"/>
    <property type="match status" value="1"/>
</dbReference>
<feature type="binding site" evidence="3">
    <location>
        <position position="228"/>
    </location>
    <ligand>
        <name>substrate</name>
    </ligand>
</feature>
<feature type="binding site" evidence="4">
    <location>
        <position position="62"/>
    </location>
    <ligand>
        <name>Zn(2+)</name>
        <dbReference type="ChEBI" id="CHEBI:29105"/>
        <label>1</label>
        <note>catalytic</note>
    </ligand>
</feature>
<feature type="active site" description="Proton acceptor" evidence="2">
    <location>
        <position position="286"/>
    </location>
</feature>
<dbReference type="Gene3D" id="3.20.20.140">
    <property type="entry name" value="Metal-dependent hydrolases"/>
    <property type="match status" value="1"/>
</dbReference>
<comment type="similarity">
    <text evidence="1">Belongs to the peptidase M38 family.</text>
</comment>
<keyword evidence="1" id="KW-0378">Hydrolase</keyword>
<accession>A0A1M5ZUK8</accession>
<gene>
    <name evidence="6" type="ORF">SAMN02745941_03397</name>
</gene>
<dbReference type="GO" id="GO:0008798">
    <property type="term" value="F:beta-aspartyl-peptidase activity"/>
    <property type="evidence" value="ECO:0007669"/>
    <property type="project" value="InterPro"/>
</dbReference>
<keyword evidence="1 4" id="KW-0479">Metal-binding</keyword>
<dbReference type="Pfam" id="PF01979">
    <property type="entry name" value="Amidohydro_1"/>
    <property type="match status" value="1"/>
</dbReference>
<dbReference type="Proteomes" id="UP000184241">
    <property type="component" value="Unassembled WGS sequence"/>
</dbReference>
<feature type="binding site" evidence="3">
    <location>
        <begin position="69"/>
        <end position="71"/>
    </location>
    <ligand>
        <name>substrate</name>
    </ligand>
</feature>
<feature type="binding site" evidence="3">
    <location>
        <position position="100"/>
    </location>
    <ligand>
        <name>substrate</name>
    </ligand>
</feature>
<dbReference type="InterPro" id="IPR011059">
    <property type="entry name" value="Metal-dep_hydrolase_composite"/>
</dbReference>
<feature type="domain" description="Amidohydrolase-related" evidence="5">
    <location>
        <begin position="53"/>
        <end position="377"/>
    </location>
</feature>
<comment type="function">
    <text evidence="1">Catalyzes the hydrolytic cleavage of a subset of L-isoaspartyl (L-beta-aspartyl) dipeptides. Used to degrade proteins damaged by L-isoaspartyl residues formation.</text>
</comment>
<keyword evidence="1" id="KW-0482">Metalloprotease</keyword>
<evidence type="ECO:0000256" key="2">
    <source>
        <dbReference type="PIRSR" id="PIRSR001238-1"/>
    </source>
</evidence>
<evidence type="ECO:0000256" key="4">
    <source>
        <dbReference type="PIRSR" id="PIRSR001238-3"/>
    </source>
</evidence>
<feature type="binding site" evidence="4">
    <location>
        <position position="225"/>
    </location>
    <ligand>
        <name>Zn(2+)</name>
        <dbReference type="ChEBI" id="CHEBI:29105"/>
        <label>2</label>
        <note>catalytic</note>
    </ligand>
</feature>
<dbReference type="Gene3D" id="2.30.40.10">
    <property type="entry name" value="Urease, subunit C, domain 1"/>
    <property type="match status" value="1"/>
</dbReference>
<dbReference type="EC" id="3.4.19.-" evidence="1"/>
<comment type="subcellular location">
    <subcellularLocation>
        <location evidence="1">Cytoplasm</location>
    </subcellularLocation>
</comment>
<dbReference type="GO" id="GO:0046872">
    <property type="term" value="F:metal ion binding"/>
    <property type="evidence" value="ECO:0007669"/>
    <property type="project" value="UniProtKB-KW"/>
</dbReference>
<comment type="cofactor">
    <cofactor evidence="1 4">
        <name>Zn(2+)</name>
        <dbReference type="ChEBI" id="CHEBI:29105"/>
    </cofactor>
    <text evidence="1 4">Binds 2 Zn(2+) ions per subunit.</text>
</comment>
<dbReference type="SUPFAM" id="SSF51556">
    <property type="entry name" value="Metallo-dependent hydrolases"/>
    <property type="match status" value="1"/>
</dbReference>
<feature type="binding site" evidence="3">
    <location>
        <position position="290"/>
    </location>
    <ligand>
        <name>substrate</name>
    </ligand>
</feature>
<dbReference type="InterPro" id="IPR050378">
    <property type="entry name" value="Metallo-dep_Hydrolases_sf"/>
</dbReference>
<protein>
    <recommendedName>
        <fullName evidence="1">Isoaspartyl dipeptidase</fullName>
        <ecNumber evidence="1">3.4.19.-</ecNumber>
    </recommendedName>
</protein>
<dbReference type="GO" id="GO:0006508">
    <property type="term" value="P:proteolysis"/>
    <property type="evidence" value="ECO:0007669"/>
    <property type="project" value="UniProtKB-KW"/>
</dbReference>
<dbReference type="NCBIfam" id="TIGR01975">
    <property type="entry name" value="isoAsp_dipep"/>
    <property type="match status" value="1"/>
</dbReference>
<dbReference type="InterPro" id="IPR006680">
    <property type="entry name" value="Amidohydro-rel"/>
</dbReference>